<evidence type="ECO:0000313" key="5">
    <source>
        <dbReference type="EMBL" id="SEG20076.1"/>
    </source>
</evidence>
<evidence type="ECO:0000256" key="4">
    <source>
        <dbReference type="SAM" id="SignalP"/>
    </source>
</evidence>
<dbReference type="InterPro" id="IPR029058">
    <property type="entry name" value="AB_hydrolase_fold"/>
</dbReference>
<dbReference type="PANTHER" id="PTHR10272:SF0">
    <property type="entry name" value="PLATELET-ACTIVATING FACTOR ACETYLHYDROLASE"/>
    <property type="match status" value="1"/>
</dbReference>
<dbReference type="Pfam" id="PF03403">
    <property type="entry name" value="PAF-AH_p_II"/>
    <property type="match status" value="1"/>
</dbReference>
<dbReference type="EMBL" id="FNVT01000002">
    <property type="protein sequence ID" value="SEG20076.1"/>
    <property type="molecule type" value="Genomic_DNA"/>
</dbReference>
<protein>
    <submittedName>
        <fullName evidence="5">Platelet-activating factor acetylhydrolase, isoform II</fullName>
    </submittedName>
</protein>
<dbReference type="Proteomes" id="UP000236732">
    <property type="component" value="Unassembled WGS sequence"/>
</dbReference>
<organism evidence="5 6">
    <name type="scientific">Nonomuraea solani</name>
    <dbReference type="NCBI Taxonomy" id="1144553"/>
    <lineage>
        <taxon>Bacteria</taxon>
        <taxon>Bacillati</taxon>
        <taxon>Actinomycetota</taxon>
        <taxon>Actinomycetes</taxon>
        <taxon>Streptosporangiales</taxon>
        <taxon>Streptosporangiaceae</taxon>
        <taxon>Nonomuraea</taxon>
    </lineage>
</organism>
<sequence>MGTTVTRPGRTGTIAALCLALAAGPMATEAAAEPAIGGAGIRVTLPPPAGKYPVGTVALHLVDRSRPDPWVAGRAYRELMVSVWYPARRKAGLPTAPYMSPLAAADFGRTLAPGEVDWAGATTHSQEGAPMDRTGGRLPVVLYSPGFRVPRTFGTTVVEDLASRGYVVVSVDHTYETAQVEFPGGRLERTDFTAEWTAEDMSKAVDVRVDDMTFVLDQLARLNLGHNPDADRRRLPAGLRGGLNLSRIGALGHSMGGSSALQLAHDDRRVDAGVNLDGGHRGPVAQTGLAKPFLQMAAESHTRASDPTWQSLWDRSTGWKRELRFTGAEHISFSDAQALVPQYAEKLNVDASGLIGTIDPSRSLAAQRAYSAAFFDLHLKKRGTLLFDRPSPRHPEVTLIP</sequence>
<dbReference type="SUPFAM" id="SSF53474">
    <property type="entry name" value="alpha/beta-Hydrolases"/>
    <property type="match status" value="1"/>
</dbReference>
<keyword evidence="4" id="KW-0732">Signal</keyword>
<evidence type="ECO:0000256" key="1">
    <source>
        <dbReference type="ARBA" id="ARBA00022801"/>
    </source>
</evidence>
<keyword evidence="1 5" id="KW-0378">Hydrolase</keyword>
<dbReference type="Gene3D" id="3.40.50.1820">
    <property type="entry name" value="alpha/beta hydrolase"/>
    <property type="match status" value="1"/>
</dbReference>
<feature type="signal peptide" evidence="4">
    <location>
        <begin position="1"/>
        <end position="30"/>
    </location>
</feature>
<name>A0A1H5Y9D0_9ACTN</name>
<dbReference type="GO" id="GO:0003847">
    <property type="term" value="F:1-alkyl-2-acetylglycerophosphocholine esterase activity"/>
    <property type="evidence" value="ECO:0007669"/>
    <property type="project" value="TreeGrafter"/>
</dbReference>
<proteinExistence type="predicted"/>
<keyword evidence="2" id="KW-0442">Lipid degradation</keyword>
<accession>A0A1H5Y9D0</accession>
<feature type="chain" id="PRO_5038835562" evidence="4">
    <location>
        <begin position="31"/>
        <end position="401"/>
    </location>
</feature>
<gene>
    <name evidence="5" type="ORF">SAMN05444920_102173</name>
</gene>
<evidence type="ECO:0000256" key="2">
    <source>
        <dbReference type="ARBA" id="ARBA00022963"/>
    </source>
</evidence>
<dbReference type="GO" id="GO:0016042">
    <property type="term" value="P:lipid catabolic process"/>
    <property type="evidence" value="ECO:0007669"/>
    <property type="project" value="UniProtKB-KW"/>
</dbReference>
<dbReference type="PANTHER" id="PTHR10272">
    <property type="entry name" value="PLATELET-ACTIVATING FACTOR ACETYLHYDROLASE"/>
    <property type="match status" value="1"/>
</dbReference>
<evidence type="ECO:0000313" key="6">
    <source>
        <dbReference type="Proteomes" id="UP000236732"/>
    </source>
</evidence>
<dbReference type="RefSeq" id="WP_235029948.1">
    <property type="nucleotide sequence ID" value="NZ_FNVT01000002.1"/>
</dbReference>
<dbReference type="AlphaFoldDB" id="A0A1H5Y9D0"/>
<reference evidence="5 6" key="1">
    <citation type="submission" date="2016-10" db="EMBL/GenBank/DDBJ databases">
        <authorList>
            <person name="de Groot N.N."/>
        </authorList>
    </citation>
    <scope>NUCLEOTIDE SEQUENCE [LARGE SCALE GENOMIC DNA]</scope>
    <source>
        <strain evidence="5 6">CGMCC 4.7037</strain>
    </source>
</reference>
<keyword evidence="3" id="KW-0443">Lipid metabolism</keyword>
<keyword evidence="6" id="KW-1185">Reference proteome</keyword>
<evidence type="ECO:0000256" key="3">
    <source>
        <dbReference type="ARBA" id="ARBA00023098"/>
    </source>
</evidence>